<name>A0ABQ3UR78_9CHLR</name>
<evidence type="ECO:0000313" key="2">
    <source>
        <dbReference type="Proteomes" id="UP000654345"/>
    </source>
</evidence>
<keyword evidence="2" id="KW-1185">Reference proteome</keyword>
<comment type="caution">
    <text evidence="1">The sequence shown here is derived from an EMBL/GenBank/DDBJ whole genome shotgun (WGS) entry which is preliminary data.</text>
</comment>
<sequence>MPQRIHEMNDSLRLIEQSGLSRNHRRLLLLIDGNRNSAELARLMGRSQDETQQLIRDLEYIGIVR</sequence>
<dbReference type="EMBL" id="BNJG01000001">
    <property type="protein sequence ID" value="GHO55224.1"/>
    <property type="molecule type" value="Genomic_DNA"/>
</dbReference>
<gene>
    <name evidence="1" type="ORF">KSB_36990</name>
</gene>
<proteinExistence type="predicted"/>
<evidence type="ECO:0008006" key="3">
    <source>
        <dbReference type="Google" id="ProtNLM"/>
    </source>
</evidence>
<accession>A0ABQ3UR78</accession>
<dbReference type="Proteomes" id="UP000654345">
    <property type="component" value="Unassembled WGS sequence"/>
</dbReference>
<dbReference type="RefSeq" id="WP_201372400.1">
    <property type="nucleotide sequence ID" value="NZ_BNJG01000001.1"/>
</dbReference>
<evidence type="ECO:0000313" key="1">
    <source>
        <dbReference type="EMBL" id="GHO55224.1"/>
    </source>
</evidence>
<reference evidence="1 2" key="1">
    <citation type="journal article" date="2021" name="Int. J. Syst. Evol. Microbiol.">
        <title>Reticulibacter mediterranei gen. nov., sp. nov., within the new family Reticulibacteraceae fam. nov., and Ktedonospora formicarum gen. nov., sp. nov., Ktedonobacter robiniae sp. nov., Dictyobacter formicarum sp. nov. and Dictyobacter arantiisoli sp. nov., belonging to the class Ktedonobacteria.</title>
        <authorList>
            <person name="Yabe S."/>
            <person name="Zheng Y."/>
            <person name="Wang C.M."/>
            <person name="Sakai Y."/>
            <person name="Abe K."/>
            <person name="Yokota A."/>
            <person name="Donadio S."/>
            <person name="Cavaletti L."/>
            <person name="Monciardini P."/>
        </authorList>
    </citation>
    <scope>NUCLEOTIDE SEQUENCE [LARGE SCALE GENOMIC DNA]</scope>
    <source>
        <strain evidence="1 2">SOSP1-30</strain>
    </source>
</reference>
<protein>
    <recommendedName>
        <fullName evidence="3">HTH marR-type domain-containing protein</fullName>
    </recommendedName>
</protein>
<organism evidence="1 2">
    <name type="scientific">Ktedonobacter robiniae</name>
    <dbReference type="NCBI Taxonomy" id="2778365"/>
    <lineage>
        <taxon>Bacteria</taxon>
        <taxon>Bacillati</taxon>
        <taxon>Chloroflexota</taxon>
        <taxon>Ktedonobacteria</taxon>
        <taxon>Ktedonobacterales</taxon>
        <taxon>Ktedonobacteraceae</taxon>
        <taxon>Ktedonobacter</taxon>
    </lineage>
</organism>